<protein>
    <submittedName>
        <fullName evidence="1">Uncharacterized protein</fullName>
    </submittedName>
</protein>
<dbReference type="AlphaFoldDB" id="A0A552I3F9"/>
<accession>A0A552I3F9</accession>
<comment type="caution">
    <text evidence="1">The sequence shown here is derived from an EMBL/GenBank/DDBJ whole genome shotgun (WGS) entry which is preliminary data.</text>
</comment>
<proteinExistence type="predicted"/>
<sequence>MTICSLFSVLPLVSLLDSVLDNSVISGKWEVGSGNYEVGRINKSNLLSPEDWLLTAYCYT</sequence>
<dbReference type="Proteomes" id="UP000320674">
    <property type="component" value="Unassembled WGS sequence"/>
</dbReference>
<dbReference type="EMBL" id="SFAZ01000071">
    <property type="protein sequence ID" value="TRU77938.1"/>
    <property type="molecule type" value="Genomic_DNA"/>
</dbReference>
<evidence type="ECO:0000313" key="1">
    <source>
        <dbReference type="EMBL" id="TRU77938.1"/>
    </source>
</evidence>
<organism evidence="1 2">
    <name type="scientific">Microcystis viridis Mv_BB_P_19951000_S68D</name>
    <dbReference type="NCBI Taxonomy" id="2486270"/>
    <lineage>
        <taxon>Bacteria</taxon>
        <taxon>Bacillati</taxon>
        <taxon>Cyanobacteriota</taxon>
        <taxon>Cyanophyceae</taxon>
        <taxon>Oscillatoriophycideae</taxon>
        <taxon>Chroococcales</taxon>
        <taxon>Microcystaceae</taxon>
        <taxon>Microcystis</taxon>
    </lineage>
</organism>
<reference evidence="1 2" key="1">
    <citation type="submission" date="2019-01" db="EMBL/GenBank/DDBJ databases">
        <title>Coherence of Microcystis species and biogeography revealed through population genomics.</title>
        <authorList>
            <person name="Perez-Carrascal O.M."/>
            <person name="Terrat Y."/>
            <person name="Giani A."/>
            <person name="Fortin N."/>
            <person name="Tromas N."/>
            <person name="Shapiro B.J."/>
        </authorList>
    </citation>
    <scope>NUCLEOTIDE SEQUENCE [LARGE SCALE GENOMIC DNA]</scope>
    <source>
        <strain evidence="1">Mv_BB_P_19951000_S68D</strain>
    </source>
</reference>
<gene>
    <name evidence="1" type="ORF">EWV77_05135</name>
</gene>
<evidence type="ECO:0000313" key="2">
    <source>
        <dbReference type="Proteomes" id="UP000320674"/>
    </source>
</evidence>
<name>A0A552I3F9_MICVR</name>